<name>A0AAD1Y4J9_EUPCR</name>
<protein>
    <recommendedName>
        <fullName evidence="5">Transmembrane protein</fullName>
    </recommendedName>
</protein>
<gene>
    <name evidence="3" type="ORF">ECRASSUSDP1_LOCUS25303</name>
</gene>
<evidence type="ECO:0008006" key="5">
    <source>
        <dbReference type="Google" id="ProtNLM"/>
    </source>
</evidence>
<feature type="region of interest" description="Disordered" evidence="1">
    <location>
        <begin position="31"/>
        <end position="52"/>
    </location>
</feature>
<keyword evidence="2" id="KW-0812">Transmembrane</keyword>
<reference evidence="3" key="1">
    <citation type="submission" date="2023-07" db="EMBL/GenBank/DDBJ databases">
        <authorList>
            <consortium name="AG Swart"/>
            <person name="Singh M."/>
            <person name="Singh A."/>
            <person name="Seah K."/>
            <person name="Emmerich C."/>
        </authorList>
    </citation>
    <scope>NUCLEOTIDE SEQUENCE</scope>
    <source>
        <strain evidence="3">DP1</strain>
    </source>
</reference>
<sequence>MISRVCALNPVMCRRLARSFSSTTLKETLSDSSITRNSEEEENTKEAPVENQKSEAQYYIPLTKSPFQETSYLAEIITQFGDKKEYLKRINHQKNWRKTQKLRNIVFNIYWVPVLFFIHLYAIALYLRNPFDSSEED</sequence>
<feature type="transmembrane region" description="Helical" evidence="2">
    <location>
        <begin position="105"/>
        <end position="127"/>
    </location>
</feature>
<dbReference type="EMBL" id="CAMPGE010026094">
    <property type="protein sequence ID" value="CAI2383791.1"/>
    <property type="molecule type" value="Genomic_DNA"/>
</dbReference>
<keyword evidence="2" id="KW-0472">Membrane</keyword>
<dbReference type="AlphaFoldDB" id="A0AAD1Y4J9"/>
<comment type="caution">
    <text evidence="3">The sequence shown here is derived from an EMBL/GenBank/DDBJ whole genome shotgun (WGS) entry which is preliminary data.</text>
</comment>
<organism evidence="3 4">
    <name type="scientific">Euplotes crassus</name>
    <dbReference type="NCBI Taxonomy" id="5936"/>
    <lineage>
        <taxon>Eukaryota</taxon>
        <taxon>Sar</taxon>
        <taxon>Alveolata</taxon>
        <taxon>Ciliophora</taxon>
        <taxon>Intramacronucleata</taxon>
        <taxon>Spirotrichea</taxon>
        <taxon>Hypotrichia</taxon>
        <taxon>Euplotida</taxon>
        <taxon>Euplotidae</taxon>
        <taxon>Moneuplotes</taxon>
    </lineage>
</organism>
<dbReference type="Proteomes" id="UP001295684">
    <property type="component" value="Unassembled WGS sequence"/>
</dbReference>
<evidence type="ECO:0000256" key="2">
    <source>
        <dbReference type="SAM" id="Phobius"/>
    </source>
</evidence>
<accession>A0AAD1Y4J9</accession>
<keyword evidence="2" id="KW-1133">Transmembrane helix</keyword>
<evidence type="ECO:0000256" key="1">
    <source>
        <dbReference type="SAM" id="MobiDB-lite"/>
    </source>
</evidence>
<evidence type="ECO:0000313" key="3">
    <source>
        <dbReference type="EMBL" id="CAI2383791.1"/>
    </source>
</evidence>
<evidence type="ECO:0000313" key="4">
    <source>
        <dbReference type="Proteomes" id="UP001295684"/>
    </source>
</evidence>
<keyword evidence="4" id="KW-1185">Reference proteome</keyword>
<proteinExistence type="predicted"/>